<keyword evidence="4 7" id="KW-0812">Transmembrane</keyword>
<keyword evidence="9" id="KW-1185">Reference proteome</keyword>
<comment type="subcellular location">
    <subcellularLocation>
        <location evidence="1 7">Cell membrane</location>
        <topology evidence="1 7">Multi-pass membrane protein</topology>
    </subcellularLocation>
</comment>
<dbReference type="Proteomes" id="UP000052022">
    <property type="component" value="Unassembled WGS sequence"/>
</dbReference>
<keyword evidence="3" id="KW-1003">Cell membrane</keyword>
<protein>
    <recommendedName>
        <fullName evidence="7">UPF0056 membrane protein</fullName>
    </recommendedName>
</protein>
<dbReference type="AlphaFoldDB" id="A0A0P1G1E6"/>
<reference evidence="8 9" key="1">
    <citation type="submission" date="2015-09" db="EMBL/GenBank/DDBJ databases">
        <authorList>
            <consortium name="Swine Surveillance"/>
        </authorList>
    </citation>
    <scope>NUCLEOTIDE SEQUENCE [LARGE SCALE GENOMIC DNA]</scope>
    <source>
        <strain evidence="8 9">CECT 7557</strain>
    </source>
</reference>
<evidence type="ECO:0000256" key="4">
    <source>
        <dbReference type="ARBA" id="ARBA00022692"/>
    </source>
</evidence>
<dbReference type="Pfam" id="PF01914">
    <property type="entry name" value="MarC"/>
    <property type="match status" value="1"/>
</dbReference>
<evidence type="ECO:0000256" key="2">
    <source>
        <dbReference type="ARBA" id="ARBA00009784"/>
    </source>
</evidence>
<sequence length="211" mass="22140">MNTDFAIAMFGALFAVMNPFVNLPIFLSLTAGADRGAQRKTAVMILIYTAITCAVVAAAGSAILSFFDISVDAFRVAGGLVLMQIGLHMLNGNDSSAHHGTKTEQADHPAVENIAFYPMTFPMLVGPGTMTTLILFAHKAKDTLDWIAYGLCVGAVIGALGLVLFFAGDIGRLLTATMRTIMTRIMGMILMAIAVGMVVAGLKALLPGLAT</sequence>
<feature type="transmembrane region" description="Helical" evidence="7">
    <location>
        <begin position="6"/>
        <end position="29"/>
    </location>
</feature>
<proteinExistence type="inferred from homology"/>
<keyword evidence="5 7" id="KW-1133">Transmembrane helix</keyword>
<feature type="transmembrane region" description="Helical" evidence="7">
    <location>
        <begin position="73"/>
        <end position="93"/>
    </location>
</feature>
<dbReference type="PANTHER" id="PTHR33508">
    <property type="entry name" value="UPF0056 MEMBRANE PROTEIN YHCE"/>
    <property type="match status" value="1"/>
</dbReference>
<feature type="transmembrane region" description="Helical" evidence="7">
    <location>
        <begin position="114"/>
        <end position="134"/>
    </location>
</feature>
<dbReference type="GO" id="GO:0005886">
    <property type="term" value="C:plasma membrane"/>
    <property type="evidence" value="ECO:0007669"/>
    <property type="project" value="UniProtKB-SubCell"/>
</dbReference>
<accession>A0A0P1G1E6</accession>
<keyword evidence="6 7" id="KW-0472">Membrane</keyword>
<dbReference type="STRING" id="928856.SAMN04488049_103394"/>
<name>A0A0P1G1E6_9RHOB</name>
<evidence type="ECO:0000313" key="9">
    <source>
        <dbReference type="Proteomes" id="UP000052022"/>
    </source>
</evidence>
<gene>
    <name evidence="8" type="ORF">TRM7557_00390</name>
</gene>
<feature type="transmembrane region" description="Helical" evidence="7">
    <location>
        <begin position="41"/>
        <end position="67"/>
    </location>
</feature>
<evidence type="ECO:0000313" key="8">
    <source>
        <dbReference type="EMBL" id="CUH75444.1"/>
    </source>
</evidence>
<dbReference type="EMBL" id="CYSD01000012">
    <property type="protein sequence ID" value="CUH75444.1"/>
    <property type="molecule type" value="Genomic_DNA"/>
</dbReference>
<dbReference type="RefSeq" id="WP_058288529.1">
    <property type="nucleotide sequence ID" value="NZ_CYSD01000012.1"/>
</dbReference>
<dbReference type="PANTHER" id="PTHR33508:SF1">
    <property type="entry name" value="UPF0056 MEMBRANE PROTEIN YHCE"/>
    <property type="match status" value="1"/>
</dbReference>
<evidence type="ECO:0000256" key="7">
    <source>
        <dbReference type="RuleBase" id="RU362048"/>
    </source>
</evidence>
<dbReference type="OrthoDB" id="21094at2"/>
<organism evidence="8 9">
    <name type="scientific">Tritonibacter multivorans</name>
    <dbReference type="NCBI Taxonomy" id="928856"/>
    <lineage>
        <taxon>Bacteria</taxon>
        <taxon>Pseudomonadati</taxon>
        <taxon>Pseudomonadota</taxon>
        <taxon>Alphaproteobacteria</taxon>
        <taxon>Rhodobacterales</taxon>
        <taxon>Paracoccaceae</taxon>
        <taxon>Tritonibacter</taxon>
    </lineage>
</organism>
<evidence type="ECO:0000256" key="6">
    <source>
        <dbReference type="ARBA" id="ARBA00023136"/>
    </source>
</evidence>
<dbReference type="InterPro" id="IPR002771">
    <property type="entry name" value="Multi_antbiot-R_MarC"/>
</dbReference>
<evidence type="ECO:0000256" key="5">
    <source>
        <dbReference type="ARBA" id="ARBA00022989"/>
    </source>
</evidence>
<dbReference type="NCBIfam" id="TIGR00427">
    <property type="entry name" value="NAAT family transporter"/>
    <property type="match status" value="1"/>
</dbReference>
<comment type="similarity">
    <text evidence="2 7">Belongs to the UPF0056 (MarC) family.</text>
</comment>
<feature type="transmembrane region" description="Helical" evidence="7">
    <location>
        <begin position="146"/>
        <end position="167"/>
    </location>
</feature>
<evidence type="ECO:0000256" key="3">
    <source>
        <dbReference type="ARBA" id="ARBA00022475"/>
    </source>
</evidence>
<evidence type="ECO:0000256" key="1">
    <source>
        <dbReference type="ARBA" id="ARBA00004651"/>
    </source>
</evidence>
<feature type="transmembrane region" description="Helical" evidence="7">
    <location>
        <begin position="188"/>
        <end position="206"/>
    </location>
</feature>